<keyword evidence="1" id="KW-0805">Transcription regulation</keyword>
<evidence type="ECO:0000256" key="1">
    <source>
        <dbReference type="ARBA" id="ARBA00023015"/>
    </source>
</evidence>
<evidence type="ECO:0000256" key="3">
    <source>
        <dbReference type="ARBA" id="ARBA00023163"/>
    </source>
</evidence>
<dbReference type="InterPro" id="IPR018060">
    <property type="entry name" value="HTH_AraC"/>
</dbReference>
<dbReference type="Pfam" id="PF07883">
    <property type="entry name" value="Cupin_2"/>
    <property type="match status" value="1"/>
</dbReference>
<dbReference type="PANTHER" id="PTHR43280">
    <property type="entry name" value="ARAC-FAMILY TRANSCRIPTIONAL REGULATOR"/>
    <property type="match status" value="1"/>
</dbReference>
<proteinExistence type="predicted"/>
<dbReference type="RefSeq" id="WP_377565081.1">
    <property type="nucleotide sequence ID" value="NZ_JBHTJZ010000022.1"/>
</dbReference>
<name>A0ABW3HSN6_9BACL</name>
<dbReference type="InterPro" id="IPR037923">
    <property type="entry name" value="HTH-like"/>
</dbReference>
<keyword evidence="3" id="KW-0804">Transcription</keyword>
<dbReference type="SMART" id="SM00342">
    <property type="entry name" value="HTH_ARAC"/>
    <property type="match status" value="1"/>
</dbReference>
<dbReference type="PROSITE" id="PS01124">
    <property type="entry name" value="HTH_ARAC_FAMILY_2"/>
    <property type="match status" value="1"/>
</dbReference>
<dbReference type="Proteomes" id="UP001596989">
    <property type="component" value="Unassembled WGS sequence"/>
</dbReference>
<keyword evidence="6" id="KW-1185">Reference proteome</keyword>
<gene>
    <name evidence="5" type="ORF">ACFQ2I_14210</name>
</gene>
<evidence type="ECO:0000313" key="5">
    <source>
        <dbReference type="EMBL" id="MFD0960542.1"/>
    </source>
</evidence>
<dbReference type="Gene3D" id="1.10.10.60">
    <property type="entry name" value="Homeodomain-like"/>
    <property type="match status" value="2"/>
</dbReference>
<accession>A0ABW3HSN6</accession>
<feature type="domain" description="HTH araC/xylS-type" evidence="4">
    <location>
        <begin position="199"/>
        <end position="297"/>
    </location>
</feature>
<dbReference type="Pfam" id="PF12833">
    <property type="entry name" value="HTH_18"/>
    <property type="match status" value="1"/>
</dbReference>
<dbReference type="InterPro" id="IPR014710">
    <property type="entry name" value="RmlC-like_jellyroll"/>
</dbReference>
<dbReference type="InterPro" id="IPR013096">
    <property type="entry name" value="Cupin_2"/>
</dbReference>
<dbReference type="SUPFAM" id="SSF46689">
    <property type="entry name" value="Homeodomain-like"/>
    <property type="match status" value="2"/>
</dbReference>
<dbReference type="Gene3D" id="2.60.120.10">
    <property type="entry name" value="Jelly Rolls"/>
    <property type="match status" value="1"/>
</dbReference>
<protein>
    <submittedName>
        <fullName evidence="5">AraC family transcriptional regulator</fullName>
    </submittedName>
</protein>
<keyword evidence="2" id="KW-0238">DNA-binding</keyword>
<evidence type="ECO:0000256" key="2">
    <source>
        <dbReference type="ARBA" id="ARBA00023125"/>
    </source>
</evidence>
<evidence type="ECO:0000313" key="6">
    <source>
        <dbReference type="Proteomes" id="UP001596989"/>
    </source>
</evidence>
<dbReference type="SUPFAM" id="SSF51215">
    <property type="entry name" value="Regulatory protein AraC"/>
    <property type="match status" value="1"/>
</dbReference>
<comment type="caution">
    <text evidence="5">The sequence shown here is derived from an EMBL/GenBank/DDBJ whole genome shotgun (WGS) entry which is preliminary data.</text>
</comment>
<dbReference type="PANTHER" id="PTHR43280:SF2">
    <property type="entry name" value="HTH-TYPE TRANSCRIPTIONAL REGULATOR EXSA"/>
    <property type="match status" value="1"/>
</dbReference>
<reference evidence="6" key="1">
    <citation type="journal article" date="2019" name="Int. J. Syst. Evol. Microbiol.">
        <title>The Global Catalogue of Microorganisms (GCM) 10K type strain sequencing project: providing services to taxonomists for standard genome sequencing and annotation.</title>
        <authorList>
            <consortium name="The Broad Institute Genomics Platform"/>
            <consortium name="The Broad Institute Genome Sequencing Center for Infectious Disease"/>
            <person name="Wu L."/>
            <person name="Ma J."/>
        </authorList>
    </citation>
    <scope>NUCLEOTIDE SEQUENCE [LARGE SCALE GENOMIC DNA]</scope>
    <source>
        <strain evidence="6">CCUG 59129</strain>
    </source>
</reference>
<dbReference type="InterPro" id="IPR009057">
    <property type="entry name" value="Homeodomain-like_sf"/>
</dbReference>
<organism evidence="5 6">
    <name type="scientific">Paenibacillus chungangensis</name>
    <dbReference type="NCBI Taxonomy" id="696535"/>
    <lineage>
        <taxon>Bacteria</taxon>
        <taxon>Bacillati</taxon>
        <taxon>Bacillota</taxon>
        <taxon>Bacilli</taxon>
        <taxon>Bacillales</taxon>
        <taxon>Paenibacillaceae</taxon>
        <taxon>Paenibacillus</taxon>
    </lineage>
</organism>
<evidence type="ECO:0000259" key="4">
    <source>
        <dbReference type="PROSITE" id="PS01124"/>
    </source>
</evidence>
<dbReference type="EMBL" id="JBHTJZ010000022">
    <property type="protein sequence ID" value="MFD0960542.1"/>
    <property type="molecule type" value="Genomic_DNA"/>
</dbReference>
<sequence>MIETDLQFPKQRQAPFRDWSPSIHYAQYQRMPKGPLAERRIYDFELLYVCQGEAVTIMQGKEYKLTTGQLIFLPSGVWHRNEVLTEPDARFLGIHFDFFDELDIQRESDIISDGDEVEWERFATEAVCDSFPPLSHQPVYTPTLDCVQLMDQLVHEFTMRPLGYELACKAIMLNILTHLLRLPVSRARSYSSQHAQKLKEIIEQIEQHPSTPWSNKMIADQMKLSIDHTAKLFKEIAGLPPNEFIHTIRHREARRLLRETDMSIERIGEQVGYSGIHYFSRLFRRHEGISATEYRKLSKVL</sequence>